<dbReference type="EMBL" id="NATQ01000096">
    <property type="protein sequence ID" value="OQX90147.1"/>
    <property type="molecule type" value="Genomic_DNA"/>
</dbReference>
<keyword evidence="1" id="KW-0479">Metal-binding</keyword>
<dbReference type="GO" id="GO:0002100">
    <property type="term" value="P:tRNA wobble adenosine to inosine editing"/>
    <property type="evidence" value="ECO:0007669"/>
    <property type="project" value="InterPro"/>
</dbReference>
<dbReference type="GO" id="GO:0008270">
    <property type="term" value="F:zinc ion binding"/>
    <property type="evidence" value="ECO:0007669"/>
    <property type="project" value="InterPro"/>
</dbReference>
<evidence type="ECO:0000256" key="2">
    <source>
        <dbReference type="ARBA" id="ARBA00022833"/>
    </source>
</evidence>
<dbReference type="Pfam" id="PF00383">
    <property type="entry name" value="dCMP_cyt_deam_1"/>
    <property type="match status" value="1"/>
</dbReference>
<dbReference type="PROSITE" id="PS00903">
    <property type="entry name" value="CYT_DCMP_DEAMINASES_1"/>
    <property type="match status" value="1"/>
</dbReference>
<proteinExistence type="predicted"/>
<dbReference type="SUPFAM" id="SSF53927">
    <property type="entry name" value="Cytidine deaminase-like"/>
    <property type="match status" value="1"/>
</dbReference>
<reference evidence="5" key="1">
    <citation type="submission" date="2017-03" db="EMBL/GenBank/DDBJ databases">
        <title>Novel pathways for hydrocarbon cycling and metabolic interdependencies in hydrothermal sediment communities.</title>
        <authorList>
            <person name="Dombrowski N."/>
            <person name="Seitz K."/>
            <person name="Teske A."/>
            <person name="Baker B."/>
        </authorList>
    </citation>
    <scope>NUCLEOTIDE SEQUENCE [LARGE SCALE GENOMIC DNA]</scope>
</reference>
<gene>
    <name evidence="4" type="ORF">B6D57_04615</name>
</gene>
<sequence length="152" mass="17323">MKIKFPKNYQRYIDVAMEEAEIALKKGEIPVGSVVVREDRVISRAHNQVEERGDITAHGEILVIRDASKKLGKYLNNALILTTLEPCPMCLSAIIFSRIEKVVYLARDPIWGALGGIFDMRVTLHHVKGPLSEYIEYPPAEELLREFFNSIR</sequence>
<dbReference type="PANTHER" id="PTHR11079">
    <property type="entry name" value="CYTOSINE DEAMINASE FAMILY MEMBER"/>
    <property type="match status" value="1"/>
</dbReference>
<evidence type="ECO:0000313" key="4">
    <source>
        <dbReference type="EMBL" id="OQX90147.1"/>
    </source>
</evidence>
<dbReference type="AlphaFoldDB" id="A0A1W9S0I5"/>
<dbReference type="InterPro" id="IPR016193">
    <property type="entry name" value="Cytidine_deaminase-like"/>
</dbReference>
<evidence type="ECO:0000313" key="5">
    <source>
        <dbReference type="Proteomes" id="UP000192611"/>
    </source>
</evidence>
<dbReference type="Gene3D" id="3.40.140.10">
    <property type="entry name" value="Cytidine Deaminase, domain 2"/>
    <property type="match status" value="1"/>
</dbReference>
<protein>
    <recommendedName>
        <fullName evidence="3">CMP/dCMP-type deaminase domain-containing protein</fullName>
    </recommendedName>
</protein>
<evidence type="ECO:0000259" key="3">
    <source>
        <dbReference type="PROSITE" id="PS51747"/>
    </source>
</evidence>
<organism evidence="4 5">
    <name type="scientific">Candidatus Coatesbacteria bacterium 4484_99</name>
    <dbReference type="NCBI Taxonomy" id="1970774"/>
    <lineage>
        <taxon>Bacteria</taxon>
        <taxon>Candidatus Coatesiibacteriota</taxon>
    </lineage>
</organism>
<dbReference type="InterPro" id="IPR002125">
    <property type="entry name" value="CMP_dCMP_dom"/>
</dbReference>
<keyword evidence="2" id="KW-0862">Zinc</keyword>
<dbReference type="PANTHER" id="PTHR11079:SF202">
    <property type="entry name" value="TRNA-SPECIFIC ADENOSINE DEAMINASE"/>
    <property type="match status" value="1"/>
</dbReference>
<dbReference type="CDD" id="cd01285">
    <property type="entry name" value="nucleoside_deaminase"/>
    <property type="match status" value="1"/>
</dbReference>
<dbReference type="InterPro" id="IPR016192">
    <property type="entry name" value="APOBEC/CMP_deaminase_Zn-bd"/>
</dbReference>
<evidence type="ECO:0000256" key="1">
    <source>
        <dbReference type="ARBA" id="ARBA00022723"/>
    </source>
</evidence>
<dbReference type="GO" id="GO:0052717">
    <property type="term" value="F:tRNA-specific adenosine-34 deaminase activity"/>
    <property type="evidence" value="ECO:0007669"/>
    <property type="project" value="UniProtKB-EC"/>
</dbReference>
<feature type="domain" description="CMP/dCMP-type deaminase" evidence="3">
    <location>
        <begin position="7"/>
        <end position="151"/>
    </location>
</feature>
<accession>A0A1W9S0I5</accession>
<comment type="caution">
    <text evidence="4">The sequence shown here is derived from an EMBL/GenBank/DDBJ whole genome shotgun (WGS) entry which is preliminary data.</text>
</comment>
<dbReference type="Proteomes" id="UP000192611">
    <property type="component" value="Unassembled WGS sequence"/>
</dbReference>
<name>A0A1W9S0I5_9BACT</name>
<dbReference type="PROSITE" id="PS51747">
    <property type="entry name" value="CYT_DCMP_DEAMINASES_2"/>
    <property type="match status" value="1"/>
</dbReference>